<comment type="caution">
    <text evidence="1">The sequence shown here is derived from an EMBL/GenBank/DDBJ whole genome shotgun (WGS) entry which is preliminary data.</text>
</comment>
<dbReference type="Proteomes" id="UP000789920">
    <property type="component" value="Unassembled WGS sequence"/>
</dbReference>
<reference evidence="1" key="1">
    <citation type="submission" date="2021-06" db="EMBL/GenBank/DDBJ databases">
        <authorList>
            <person name="Kallberg Y."/>
            <person name="Tangrot J."/>
            <person name="Rosling A."/>
        </authorList>
    </citation>
    <scope>NUCLEOTIDE SEQUENCE</scope>
    <source>
        <strain evidence="1">MA461A</strain>
    </source>
</reference>
<gene>
    <name evidence="1" type="ORF">RPERSI_LOCUS17414</name>
</gene>
<dbReference type="EMBL" id="CAJVQC010044600">
    <property type="protein sequence ID" value="CAG8779853.1"/>
    <property type="molecule type" value="Genomic_DNA"/>
</dbReference>
<sequence length="81" mass="9051">MSNNTQLQNNDIQRPQNFVDTQPNAGDLLRRATRPRNTANLVMSTSPVIQQHNYLTEGISTISKPQKTQGASILSPNDQFQ</sequence>
<keyword evidence="2" id="KW-1185">Reference proteome</keyword>
<organism evidence="1 2">
    <name type="scientific">Racocetra persica</name>
    <dbReference type="NCBI Taxonomy" id="160502"/>
    <lineage>
        <taxon>Eukaryota</taxon>
        <taxon>Fungi</taxon>
        <taxon>Fungi incertae sedis</taxon>
        <taxon>Mucoromycota</taxon>
        <taxon>Glomeromycotina</taxon>
        <taxon>Glomeromycetes</taxon>
        <taxon>Diversisporales</taxon>
        <taxon>Gigasporaceae</taxon>
        <taxon>Racocetra</taxon>
    </lineage>
</organism>
<evidence type="ECO:0000313" key="1">
    <source>
        <dbReference type="EMBL" id="CAG8779853.1"/>
    </source>
</evidence>
<feature type="non-terminal residue" evidence="1">
    <location>
        <position position="81"/>
    </location>
</feature>
<accession>A0ACA9R6X9</accession>
<protein>
    <submittedName>
        <fullName evidence="1">33058_t:CDS:1</fullName>
    </submittedName>
</protein>
<evidence type="ECO:0000313" key="2">
    <source>
        <dbReference type="Proteomes" id="UP000789920"/>
    </source>
</evidence>
<name>A0ACA9R6X9_9GLOM</name>
<proteinExistence type="predicted"/>